<sequence length="220" mass="24923">MTNSSLNLVRLWRSTFELTVGEISRYRIRFDKSKHPFNTAWPPVELVLKVTNSTSIIFRGAFFSGPYYISASCIQTDHHRARPHSELLPHAKGCIKCGESWEIKLEIPPSGIGDWTIDILSEIIFTSTKVKYDLGIFAAMPKNAMTKDKKIFDNAFLISEDGTTTTFSPSISYEFMRPRDVIKTPDLSELATRDIHLVVLTHGIHGSTLDELFIKEAIEE</sequence>
<reference evidence="1" key="1">
    <citation type="submission" date="2021-06" db="EMBL/GenBank/DDBJ databases">
        <authorList>
            <person name="Kallberg Y."/>
            <person name="Tangrot J."/>
            <person name="Rosling A."/>
        </authorList>
    </citation>
    <scope>NUCLEOTIDE SEQUENCE</scope>
    <source>
        <strain evidence="1">CL356</strain>
    </source>
</reference>
<evidence type="ECO:0000313" key="1">
    <source>
        <dbReference type="EMBL" id="CAG8602329.1"/>
    </source>
</evidence>
<dbReference type="Proteomes" id="UP000789525">
    <property type="component" value="Unassembled WGS sequence"/>
</dbReference>
<gene>
    <name evidence="1" type="ORF">ACOLOM_LOCUS6722</name>
</gene>
<evidence type="ECO:0000313" key="2">
    <source>
        <dbReference type="Proteomes" id="UP000789525"/>
    </source>
</evidence>
<feature type="non-terminal residue" evidence="1">
    <location>
        <position position="220"/>
    </location>
</feature>
<protein>
    <submittedName>
        <fullName evidence="1">356_t:CDS:1</fullName>
    </submittedName>
</protein>
<keyword evidence="2" id="KW-1185">Reference proteome</keyword>
<proteinExistence type="predicted"/>
<accession>A0ACA9MQH0</accession>
<name>A0ACA9MQH0_9GLOM</name>
<organism evidence="1 2">
    <name type="scientific">Acaulospora colombiana</name>
    <dbReference type="NCBI Taxonomy" id="27376"/>
    <lineage>
        <taxon>Eukaryota</taxon>
        <taxon>Fungi</taxon>
        <taxon>Fungi incertae sedis</taxon>
        <taxon>Mucoromycota</taxon>
        <taxon>Glomeromycotina</taxon>
        <taxon>Glomeromycetes</taxon>
        <taxon>Diversisporales</taxon>
        <taxon>Acaulosporaceae</taxon>
        <taxon>Acaulospora</taxon>
    </lineage>
</organism>
<comment type="caution">
    <text evidence="1">The sequence shown here is derived from an EMBL/GenBank/DDBJ whole genome shotgun (WGS) entry which is preliminary data.</text>
</comment>
<dbReference type="EMBL" id="CAJVPT010014191">
    <property type="protein sequence ID" value="CAG8602329.1"/>
    <property type="molecule type" value="Genomic_DNA"/>
</dbReference>